<dbReference type="RefSeq" id="WP_152814640.1">
    <property type="nucleotide sequence ID" value="NZ_VJXX01000002.1"/>
</dbReference>
<evidence type="ECO:0008006" key="5">
    <source>
        <dbReference type="Google" id="ProtNLM"/>
    </source>
</evidence>
<comment type="caution">
    <text evidence="3">The sequence shown here is derived from an EMBL/GenBank/DDBJ whole genome shotgun (WGS) entry which is preliminary data.</text>
</comment>
<feature type="region of interest" description="Disordered" evidence="1">
    <location>
        <begin position="17"/>
        <end position="56"/>
    </location>
</feature>
<evidence type="ECO:0000313" key="3">
    <source>
        <dbReference type="EMBL" id="MPY10967.1"/>
    </source>
</evidence>
<dbReference type="EMBL" id="VJXX01000002">
    <property type="protein sequence ID" value="MPY10967.1"/>
    <property type="molecule type" value="Genomic_DNA"/>
</dbReference>
<proteinExistence type="predicted"/>
<dbReference type="Proteomes" id="UP000326464">
    <property type="component" value="Unassembled WGS sequence"/>
</dbReference>
<feature type="signal peptide" evidence="2">
    <location>
        <begin position="1"/>
        <end position="20"/>
    </location>
</feature>
<reference evidence="4" key="1">
    <citation type="submission" date="2019-07" db="EMBL/GenBank/DDBJ databases">
        <title>Arthrobacter KR32 sp. nov., isolated from mountain cheese made of cows milk.</title>
        <authorList>
            <person name="Flegler A."/>
        </authorList>
    </citation>
    <scope>NUCLEOTIDE SEQUENCE [LARGE SCALE GENOMIC DNA]</scope>
    <source>
        <strain evidence="4">KR32</strain>
    </source>
</reference>
<organism evidence="3 4">
    <name type="scientific">Arthrobacter bussei</name>
    <dbReference type="NCBI Taxonomy" id="2594179"/>
    <lineage>
        <taxon>Bacteria</taxon>
        <taxon>Bacillati</taxon>
        <taxon>Actinomycetota</taxon>
        <taxon>Actinomycetes</taxon>
        <taxon>Micrococcales</taxon>
        <taxon>Micrococcaceae</taxon>
        <taxon>Arthrobacter</taxon>
    </lineage>
</organism>
<protein>
    <recommendedName>
        <fullName evidence="5">Lipoprotein</fullName>
    </recommendedName>
</protein>
<gene>
    <name evidence="3" type="ORF">FNH21_09595</name>
</gene>
<feature type="chain" id="PRO_5039172070" description="Lipoprotein" evidence="2">
    <location>
        <begin position="21"/>
        <end position="207"/>
    </location>
</feature>
<dbReference type="AlphaFoldDB" id="A0A7X1NQD5"/>
<evidence type="ECO:0000256" key="1">
    <source>
        <dbReference type="SAM" id="MobiDB-lite"/>
    </source>
</evidence>
<evidence type="ECO:0000313" key="4">
    <source>
        <dbReference type="Proteomes" id="UP000326464"/>
    </source>
</evidence>
<accession>A0A7X1NQD5</accession>
<name>A0A7X1NQD5_9MICC</name>
<dbReference type="PROSITE" id="PS51257">
    <property type="entry name" value="PROKAR_LIPOPROTEIN"/>
    <property type="match status" value="1"/>
</dbReference>
<keyword evidence="2" id="KW-0732">Signal</keyword>
<keyword evidence="4" id="KW-1185">Reference proteome</keyword>
<evidence type="ECO:0000256" key="2">
    <source>
        <dbReference type="SAM" id="SignalP"/>
    </source>
</evidence>
<dbReference type="OrthoDB" id="4943499at2"/>
<sequence>MKKNALPTTLLLLLALSGCGGNPATGPEPAGPTPNPAETASEQAASPSDAPSVEGLADANSGSFAFLVDQAKGDVVLPAEAPADVEALRAELGEDAVTYALVTVQNPEGGLTLDLDTVTISTPEGQELELRPAAAVIEEWGAAANGGEANPDVVGLVEEYSGGALPGETSELLMIGLFPELPGTLRTVMVQPSGGVEAVEATVRPES</sequence>